<dbReference type="GeneID" id="54976449"/>
<proteinExistence type="predicted"/>
<dbReference type="Proteomes" id="UP000222126">
    <property type="component" value="Segment"/>
</dbReference>
<dbReference type="RefSeq" id="YP_009786373.1">
    <property type="nucleotide sequence ID" value="NC_047768.1"/>
</dbReference>
<keyword evidence="2" id="KW-1185">Reference proteome</keyword>
<reference evidence="1 2" key="1">
    <citation type="submission" date="2016-06" db="EMBL/GenBank/DDBJ databases">
        <title>Not all particles are equal: the selective enrichment of particle-associated bacteria from the Mediterranean Sea.</title>
        <authorList>
            <person name="Lopez-Perez M."/>
            <person name="Kimes N.E."/>
            <person name="Haro-Moreno J.M."/>
            <person name="Rodriguez-Valera F."/>
        </authorList>
    </citation>
    <scope>NUCLEOTIDE SEQUENCE [LARGE SCALE GENOMIC DNA]</scope>
</reference>
<dbReference type="KEGG" id="vg:54976449"/>
<evidence type="ECO:0000313" key="1">
    <source>
        <dbReference type="EMBL" id="ANS06209.1"/>
    </source>
</evidence>
<organism evidence="1 2">
    <name type="scientific">Phage MedPE-SWcel-C56</name>
    <dbReference type="NCBI Taxonomy" id="1871314"/>
    <lineage>
        <taxon>Viruses</taxon>
        <taxon>Duplodnaviria</taxon>
        <taxon>Heunggongvirae</taxon>
        <taxon>Uroviricota</taxon>
        <taxon>Caudoviricetes</taxon>
        <taxon>Autographivirales</taxon>
        <taxon>Kafavirus</taxon>
        <taxon>Kafavirus SWcelC56</taxon>
    </lineage>
</organism>
<protein>
    <submittedName>
        <fullName evidence="1">Uncharacterized protein</fullName>
    </submittedName>
</protein>
<evidence type="ECO:0000313" key="2">
    <source>
        <dbReference type="Proteomes" id="UP000222126"/>
    </source>
</evidence>
<name>A0A1B1IY09_9CAUD</name>
<dbReference type="EMBL" id="KX397280">
    <property type="protein sequence ID" value="ANS06209.1"/>
    <property type="molecule type" value="Genomic_DNA"/>
</dbReference>
<accession>A0A1B1IY09</accession>
<sequence length="113" mass="12569">MKREHESMMFMTAVKGATESTSWRNLKCIAWADMHHCQDFHAVVLSPKGSTFKHRAAVARCATADSTAVTLLDDFDPTFVAVREGGTFFYYKDGYDVLASTGALAAIRREQES</sequence>